<dbReference type="EnsemblMetazoa" id="Aqu2.1.39544_001">
    <property type="protein sequence ID" value="Aqu2.1.39544_001"/>
    <property type="gene ID" value="Aqu2.1.39544"/>
</dbReference>
<keyword evidence="1" id="KW-1133">Transmembrane helix</keyword>
<evidence type="ECO:0000256" key="1">
    <source>
        <dbReference type="SAM" id="Phobius"/>
    </source>
</evidence>
<evidence type="ECO:0000313" key="2">
    <source>
        <dbReference type="EnsemblMetazoa" id="Aqu2.1.39544_001"/>
    </source>
</evidence>
<reference evidence="2" key="1">
    <citation type="submission" date="2017-05" db="UniProtKB">
        <authorList>
            <consortium name="EnsemblMetazoa"/>
        </authorList>
    </citation>
    <scope>IDENTIFICATION</scope>
</reference>
<organism evidence="2">
    <name type="scientific">Amphimedon queenslandica</name>
    <name type="common">Sponge</name>
    <dbReference type="NCBI Taxonomy" id="400682"/>
    <lineage>
        <taxon>Eukaryota</taxon>
        <taxon>Metazoa</taxon>
        <taxon>Porifera</taxon>
        <taxon>Demospongiae</taxon>
        <taxon>Heteroscleromorpha</taxon>
        <taxon>Haplosclerida</taxon>
        <taxon>Niphatidae</taxon>
        <taxon>Amphimedon</taxon>
    </lineage>
</organism>
<keyword evidence="1" id="KW-0812">Transmembrane</keyword>
<dbReference type="AlphaFoldDB" id="A0A1X7VIC8"/>
<protein>
    <submittedName>
        <fullName evidence="2">Uncharacterized protein</fullName>
    </submittedName>
</protein>
<sequence>TRIVLILITFIYLETLNGLHLYLSYCTTFLYIGNSLLMQILYIIIRASD</sequence>
<dbReference type="InParanoid" id="A0A1X7VIC8"/>
<name>A0A1X7VIC8_AMPQE</name>
<accession>A0A1X7VIC8</accession>
<proteinExistence type="predicted"/>
<feature type="transmembrane region" description="Helical" evidence="1">
    <location>
        <begin position="22"/>
        <end position="45"/>
    </location>
</feature>
<keyword evidence="1" id="KW-0472">Membrane</keyword>